<proteinExistence type="predicted"/>
<reference evidence="1" key="1">
    <citation type="submission" date="2022-04" db="EMBL/GenBank/DDBJ databases">
        <title>Genome of the entomopathogenic fungus Entomophthora muscae.</title>
        <authorList>
            <person name="Elya C."/>
            <person name="Lovett B.R."/>
            <person name="Lee E."/>
            <person name="Macias A.M."/>
            <person name="Hajek A.E."/>
            <person name="De Bivort B.L."/>
            <person name="Kasson M.T."/>
            <person name="De Fine Licht H.H."/>
            <person name="Stajich J.E."/>
        </authorList>
    </citation>
    <scope>NUCLEOTIDE SEQUENCE</scope>
    <source>
        <strain evidence="1">Berkeley</strain>
    </source>
</reference>
<evidence type="ECO:0000313" key="2">
    <source>
        <dbReference type="Proteomes" id="UP001165960"/>
    </source>
</evidence>
<comment type="caution">
    <text evidence="1">The sequence shown here is derived from an EMBL/GenBank/DDBJ whole genome shotgun (WGS) entry which is preliminary data.</text>
</comment>
<keyword evidence="2" id="KW-1185">Reference proteome</keyword>
<accession>A0ACC2RVV5</accession>
<dbReference type="EMBL" id="QTSX02006464">
    <property type="protein sequence ID" value="KAJ9054162.1"/>
    <property type="molecule type" value="Genomic_DNA"/>
</dbReference>
<organism evidence="1 2">
    <name type="scientific">Entomophthora muscae</name>
    <dbReference type="NCBI Taxonomy" id="34485"/>
    <lineage>
        <taxon>Eukaryota</taxon>
        <taxon>Fungi</taxon>
        <taxon>Fungi incertae sedis</taxon>
        <taxon>Zoopagomycota</taxon>
        <taxon>Entomophthoromycotina</taxon>
        <taxon>Entomophthoromycetes</taxon>
        <taxon>Entomophthorales</taxon>
        <taxon>Entomophthoraceae</taxon>
        <taxon>Entomophthora</taxon>
    </lineage>
</organism>
<gene>
    <name evidence="1" type="primary">MHF1_2</name>
    <name evidence="1" type="ORF">DSO57_1017639</name>
</gene>
<protein>
    <submittedName>
        <fullName evidence="1">MHF histone-fold complex component</fullName>
    </submittedName>
</protein>
<name>A0ACC2RVV5_9FUNG</name>
<sequence>MDDSAIFSVTNESLPPTLEDKLRASIWYTVGKICEEEEDTLNATITQQFRTMLAELIYRHAETMASDIEAFAKHGRRSTANAEDIKLCARRNDSIFDIMSEAVSTSNAVASYKEKMDRARKP</sequence>
<dbReference type="Proteomes" id="UP001165960">
    <property type="component" value="Unassembled WGS sequence"/>
</dbReference>
<evidence type="ECO:0000313" key="1">
    <source>
        <dbReference type="EMBL" id="KAJ9054162.1"/>
    </source>
</evidence>